<gene>
    <name evidence="3" type="ORF">NFG58_05160</name>
</gene>
<evidence type="ECO:0000259" key="2">
    <source>
        <dbReference type="Pfam" id="PF07331"/>
    </source>
</evidence>
<accession>A0AAU7KKQ7</accession>
<name>A0AAU7KKQ7_9GAMM</name>
<protein>
    <submittedName>
        <fullName evidence="3">Tripartite tricarboxylate transporter TctB family protein</fullName>
    </submittedName>
</protein>
<keyword evidence="1" id="KW-1133">Transmembrane helix</keyword>
<dbReference type="Pfam" id="PF07331">
    <property type="entry name" value="TctB"/>
    <property type="match status" value="1"/>
</dbReference>
<feature type="transmembrane region" description="Helical" evidence="1">
    <location>
        <begin position="88"/>
        <end position="108"/>
    </location>
</feature>
<reference evidence="3" key="1">
    <citation type="submission" date="2022-06" db="EMBL/GenBank/DDBJ databases">
        <title>A novel DMS-producing enzyme.</title>
        <authorList>
            <person name="Zhang Y."/>
        </authorList>
    </citation>
    <scope>NUCLEOTIDE SEQUENCE</scope>
    <source>
        <strain evidence="3">RT37</strain>
    </source>
</reference>
<evidence type="ECO:0000313" key="3">
    <source>
        <dbReference type="EMBL" id="XBO72102.1"/>
    </source>
</evidence>
<dbReference type="EMBL" id="CP098827">
    <property type="protein sequence ID" value="XBO72102.1"/>
    <property type="molecule type" value="Genomic_DNA"/>
</dbReference>
<dbReference type="InterPro" id="IPR009936">
    <property type="entry name" value="DUF1468"/>
</dbReference>
<sequence>METSPLSVSIDFDSSHLFFPTIIHWVLALLFALIVVFRLVPFFAAVKRGEKTLPIIGESMDGFRFFGTLVLITAYFVLMSVVGNLFPYTGYGFLFVSIVFLFLMSMMYMHTRTRRKVITAAINAVVAPSLAWLIFAKLFYITLP</sequence>
<keyword evidence="1" id="KW-0812">Transmembrane</keyword>
<feature type="transmembrane region" description="Helical" evidence="1">
    <location>
        <begin position="22"/>
        <end position="44"/>
    </location>
</feature>
<feature type="domain" description="DUF1468" evidence="2">
    <location>
        <begin position="18"/>
        <end position="144"/>
    </location>
</feature>
<organism evidence="3">
    <name type="scientific">Halomonas sp. RT37</name>
    <dbReference type="NCBI Taxonomy" id="2950872"/>
    <lineage>
        <taxon>Bacteria</taxon>
        <taxon>Pseudomonadati</taxon>
        <taxon>Pseudomonadota</taxon>
        <taxon>Gammaproteobacteria</taxon>
        <taxon>Oceanospirillales</taxon>
        <taxon>Halomonadaceae</taxon>
        <taxon>Halomonas</taxon>
    </lineage>
</organism>
<evidence type="ECO:0000256" key="1">
    <source>
        <dbReference type="SAM" id="Phobius"/>
    </source>
</evidence>
<proteinExistence type="predicted"/>
<keyword evidence="1" id="KW-0472">Membrane</keyword>
<feature type="transmembrane region" description="Helical" evidence="1">
    <location>
        <begin position="120"/>
        <end position="141"/>
    </location>
</feature>
<dbReference type="AlphaFoldDB" id="A0AAU7KKQ7"/>
<feature type="transmembrane region" description="Helical" evidence="1">
    <location>
        <begin position="65"/>
        <end position="82"/>
    </location>
</feature>
<dbReference type="RefSeq" id="WP_213231548.1">
    <property type="nucleotide sequence ID" value="NZ_CP098827.1"/>
</dbReference>